<organism evidence="3 4">
    <name type="scientific">Streptomyces hawaiiensis</name>
    <dbReference type="NCBI Taxonomy" id="67305"/>
    <lineage>
        <taxon>Bacteria</taxon>
        <taxon>Bacillati</taxon>
        <taxon>Actinomycetota</taxon>
        <taxon>Actinomycetes</taxon>
        <taxon>Kitasatosporales</taxon>
        <taxon>Streptomycetaceae</taxon>
        <taxon>Streptomyces</taxon>
    </lineage>
</organism>
<dbReference type="PROSITE" id="PS50830">
    <property type="entry name" value="TNASE_3"/>
    <property type="match status" value="1"/>
</dbReference>
<feature type="compositionally biased region" description="Pro residues" evidence="1">
    <location>
        <begin position="142"/>
        <end position="159"/>
    </location>
</feature>
<dbReference type="SMART" id="SM00318">
    <property type="entry name" value="SNc"/>
    <property type="match status" value="1"/>
</dbReference>
<accession>A0A6G5RP44</accession>
<dbReference type="InterPro" id="IPR016071">
    <property type="entry name" value="Staphylococal_nuclease_OB-fold"/>
</dbReference>
<feature type="domain" description="TNase-like" evidence="2">
    <location>
        <begin position="1"/>
        <end position="130"/>
    </location>
</feature>
<proteinExistence type="predicted"/>
<dbReference type="Proteomes" id="UP000495940">
    <property type="component" value="Chromosome"/>
</dbReference>
<evidence type="ECO:0000313" key="3">
    <source>
        <dbReference type="EMBL" id="QCD59790.1"/>
    </source>
</evidence>
<dbReference type="KEGG" id="shaw:CEB94_37085"/>
<dbReference type="SUPFAM" id="SSF50199">
    <property type="entry name" value="Staphylococcal nuclease"/>
    <property type="match status" value="1"/>
</dbReference>
<evidence type="ECO:0000259" key="2">
    <source>
        <dbReference type="PROSITE" id="PS50830"/>
    </source>
</evidence>
<gene>
    <name evidence="3" type="ORF">CEB94_37085</name>
</gene>
<dbReference type="Gene3D" id="2.40.50.90">
    <property type="match status" value="1"/>
</dbReference>
<dbReference type="AlphaFoldDB" id="A0A6G5RP44"/>
<protein>
    <submittedName>
        <fullName evidence="3">Nuclease</fullName>
    </submittedName>
</protein>
<feature type="region of interest" description="Disordered" evidence="1">
    <location>
        <begin position="132"/>
        <end position="194"/>
    </location>
</feature>
<evidence type="ECO:0000256" key="1">
    <source>
        <dbReference type="SAM" id="MobiDB-lite"/>
    </source>
</evidence>
<dbReference type="InterPro" id="IPR035437">
    <property type="entry name" value="SNase_OB-fold_sf"/>
</dbReference>
<sequence>MVVHRIIDGDTLEVRGDGRVLPKDTVARVRLLEIDTPEGGACFADDATARTATLLPPGSHIRAERDVELTDRYDRYLLYVWNEQGTFVNEALVRSGHAEAVLYPSNDKYWTRISDAEDAAQQAGAGLWTACPEQPETSLAPPDSPAPARPDLPGGPPAGVPDVDCSDLSGPVWVGPDDPHRLDRDGDGIGCEAN</sequence>
<keyword evidence="4" id="KW-1185">Reference proteome</keyword>
<dbReference type="Pfam" id="PF00565">
    <property type="entry name" value="SNase"/>
    <property type="match status" value="1"/>
</dbReference>
<evidence type="ECO:0000313" key="4">
    <source>
        <dbReference type="Proteomes" id="UP000495940"/>
    </source>
</evidence>
<reference evidence="3 4" key="1">
    <citation type="submission" date="2017-06" db="EMBL/GenBank/DDBJ databases">
        <title>Complete Genome Sequence of Streptomyces hawaiiensis NRRL 15010 and insights into acyldepsipeptides biosynthesis.</title>
        <authorList>
            <person name="Mariita R.M."/>
            <person name="Sello J.K."/>
        </authorList>
    </citation>
    <scope>NUCLEOTIDE SEQUENCE [LARGE SCALE GENOMIC DNA]</scope>
    <source>
        <strain evidence="3 4">ATCC 12236</strain>
    </source>
</reference>
<name>A0A6G5RP44_9ACTN</name>
<dbReference type="EMBL" id="CP021978">
    <property type="protein sequence ID" value="QCD59790.1"/>
    <property type="molecule type" value="Genomic_DNA"/>
</dbReference>
<feature type="compositionally biased region" description="Basic and acidic residues" evidence="1">
    <location>
        <begin position="177"/>
        <end position="187"/>
    </location>
</feature>